<comment type="subcellular location">
    <subcellularLocation>
        <location evidence="1">Cell membrane</location>
        <topology evidence="1">Single-pass type I membrane protein</topology>
    </subcellularLocation>
</comment>
<feature type="compositionally biased region" description="Polar residues" evidence="26">
    <location>
        <begin position="1"/>
        <end position="21"/>
    </location>
</feature>
<dbReference type="PROSITE" id="PS50145">
    <property type="entry name" value="ZF_TRAF"/>
    <property type="match status" value="1"/>
</dbReference>
<evidence type="ECO:0000256" key="6">
    <source>
        <dbReference type="ARBA" id="ARBA00022723"/>
    </source>
</evidence>
<feature type="repeat" description="ANK" evidence="22">
    <location>
        <begin position="415"/>
        <end position="447"/>
    </location>
</feature>
<evidence type="ECO:0000313" key="31">
    <source>
        <dbReference type="EMBL" id="DAZ95818.1"/>
    </source>
</evidence>
<feature type="coiled-coil region" evidence="25">
    <location>
        <begin position="1003"/>
        <end position="1077"/>
    </location>
</feature>
<keyword evidence="8" id="KW-0677">Repeat</keyword>
<dbReference type="InterPro" id="IPR014720">
    <property type="entry name" value="dsRBD_dom"/>
</dbReference>
<dbReference type="InterPro" id="IPR036770">
    <property type="entry name" value="Ankyrin_rpt-contain_sf"/>
</dbReference>
<name>A0AAV2YR60_9STRA</name>
<keyword evidence="18" id="KW-0829">Tyrosine-protein kinase</keyword>
<gene>
    <name evidence="31" type="ORF">N0F65_008537</name>
</gene>
<keyword evidence="11" id="KW-0418">Kinase</keyword>
<organism evidence="31 32">
    <name type="scientific">Lagenidium giganteum</name>
    <dbReference type="NCBI Taxonomy" id="4803"/>
    <lineage>
        <taxon>Eukaryota</taxon>
        <taxon>Sar</taxon>
        <taxon>Stramenopiles</taxon>
        <taxon>Oomycota</taxon>
        <taxon>Peronosporomycetes</taxon>
        <taxon>Pythiales</taxon>
        <taxon>Pythiaceae</taxon>
    </lineage>
</organism>
<dbReference type="GO" id="GO:0005509">
    <property type="term" value="F:calcium ion binding"/>
    <property type="evidence" value="ECO:0007669"/>
    <property type="project" value="InterPro"/>
</dbReference>
<feature type="repeat" description="ANK" evidence="22">
    <location>
        <begin position="448"/>
        <end position="480"/>
    </location>
</feature>
<dbReference type="InterPro" id="IPR011992">
    <property type="entry name" value="EF-hand-dom_pair"/>
</dbReference>
<evidence type="ECO:0000259" key="28">
    <source>
        <dbReference type="PROSITE" id="PS50137"/>
    </source>
</evidence>
<dbReference type="InterPro" id="IPR018247">
    <property type="entry name" value="EF_Hand_1_Ca_BS"/>
</dbReference>
<dbReference type="PROSITE" id="PS50137">
    <property type="entry name" value="DS_RBD"/>
    <property type="match status" value="1"/>
</dbReference>
<dbReference type="GO" id="GO:0005886">
    <property type="term" value="C:plasma membrane"/>
    <property type="evidence" value="ECO:0007669"/>
    <property type="project" value="UniProtKB-SubCell"/>
</dbReference>
<dbReference type="Pfam" id="PF13499">
    <property type="entry name" value="EF-hand_7"/>
    <property type="match status" value="1"/>
</dbReference>
<protein>
    <recommendedName>
        <fullName evidence="2">receptor protein-tyrosine kinase</fullName>
        <ecNumber evidence="2">2.7.10.1</ecNumber>
    </recommendedName>
</protein>
<feature type="region of interest" description="Disordered" evidence="26">
    <location>
        <begin position="292"/>
        <end position="311"/>
    </location>
</feature>
<keyword evidence="9" id="KW-0547">Nucleotide-binding</keyword>
<keyword evidence="13" id="KW-0106">Calcium</keyword>
<evidence type="ECO:0000256" key="5">
    <source>
        <dbReference type="ARBA" id="ARBA00022692"/>
    </source>
</evidence>
<feature type="domain" description="EF-hand" evidence="30">
    <location>
        <begin position="93"/>
        <end position="128"/>
    </location>
</feature>
<keyword evidence="7" id="KW-0732">Signal</keyword>
<feature type="region of interest" description="Disordered" evidence="26">
    <location>
        <begin position="595"/>
        <end position="618"/>
    </location>
</feature>
<dbReference type="InterPro" id="IPR002110">
    <property type="entry name" value="Ankyrin_rpt"/>
</dbReference>
<dbReference type="Gene3D" id="1.25.40.20">
    <property type="entry name" value="Ankyrin repeat-containing domain"/>
    <property type="match status" value="1"/>
</dbReference>
<proteinExistence type="predicted"/>
<evidence type="ECO:0000256" key="24">
    <source>
        <dbReference type="PROSITE-ProRule" id="PRU00266"/>
    </source>
</evidence>
<evidence type="ECO:0000256" key="7">
    <source>
        <dbReference type="ARBA" id="ARBA00022729"/>
    </source>
</evidence>
<dbReference type="EMBL" id="DAKRPA010000188">
    <property type="protein sequence ID" value="DAZ95818.1"/>
    <property type="molecule type" value="Genomic_DNA"/>
</dbReference>
<dbReference type="Proteomes" id="UP001146120">
    <property type="component" value="Unassembled WGS sequence"/>
</dbReference>
<evidence type="ECO:0000256" key="1">
    <source>
        <dbReference type="ARBA" id="ARBA00004251"/>
    </source>
</evidence>
<keyword evidence="16 22" id="KW-0040">ANK repeat</keyword>
<dbReference type="PANTHER" id="PTHR24173">
    <property type="entry name" value="ANKYRIN REPEAT CONTAINING"/>
    <property type="match status" value="1"/>
</dbReference>
<dbReference type="PROSITE" id="PS50020">
    <property type="entry name" value="WW_DOMAIN_2"/>
    <property type="match status" value="1"/>
</dbReference>
<evidence type="ECO:0000256" key="19">
    <source>
        <dbReference type="ARBA" id="ARBA00023157"/>
    </source>
</evidence>
<dbReference type="GO" id="GO:0008270">
    <property type="term" value="F:zinc ion binding"/>
    <property type="evidence" value="ECO:0007669"/>
    <property type="project" value="UniProtKB-KW"/>
</dbReference>
<evidence type="ECO:0000256" key="25">
    <source>
        <dbReference type="SAM" id="Coils"/>
    </source>
</evidence>
<keyword evidence="6 23" id="KW-0479">Metal-binding</keyword>
<evidence type="ECO:0000256" key="3">
    <source>
        <dbReference type="ARBA" id="ARBA00022475"/>
    </source>
</evidence>
<dbReference type="Pfam" id="PF12796">
    <property type="entry name" value="Ank_2"/>
    <property type="match status" value="1"/>
</dbReference>
<keyword evidence="4" id="KW-0808">Transferase</keyword>
<dbReference type="PANTHER" id="PTHR24173:SF74">
    <property type="entry name" value="ANKYRIN REPEAT DOMAIN-CONTAINING PROTEIN 16"/>
    <property type="match status" value="1"/>
</dbReference>
<dbReference type="PROSITE" id="PS00018">
    <property type="entry name" value="EF_HAND_1"/>
    <property type="match status" value="2"/>
</dbReference>
<dbReference type="SUPFAM" id="SSF47473">
    <property type="entry name" value="EF-hand"/>
    <property type="match status" value="1"/>
</dbReference>
<reference evidence="31" key="2">
    <citation type="journal article" date="2023" name="Microbiol Resour">
        <title>Decontamination and Annotation of the Draft Genome Sequence of the Oomycete Lagenidium giganteum ARSEF 373.</title>
        <authorList>
            <person name="Morgan W.R."/>
            <person name="Tartar A."/>
        </authorList>
    </citation>
    <scope>NUCLEOTIDE SEQUENCE</scope>
    <source>
        <strain evidence="31">ARSEF 373</strain>
    </source>
</reference>
<keyword evidence="5" id="KW-0812">Transmembrane</keyword>
<keyword evidence="10 23" id="KW-0863">Zinc-finger</keyword>
<keyword evidence="17" id="KW-0472">Membrane</keyword>
<feature type="domain" description="WW" evidence="27">
    <location>
        <begin position="830"/>
        <end position="864"/>
    </location>
</feature>
<feature type="compositionally biased region" description="Polar residues" evidence="26">
    <location>
        <begin position="29"/>
        <end position="38"/>
    </location>
</feature>
<evidence type="ECO:0000259" key="30">
    <source>
        <dbReference type="PROSITE" id="PS50222"/>
    </source>
</evidence>
<dbReference type="SMART" id="SM00054">
    <property type="entry name" value="EFh"/>
    <property type="match status" value="2"/>
</dbReference>
<feature type="region of interest" description="Disordered" evidence="26">
    <location>
        <begin position="1"/>
        <end position="44"/>
    </location>
</feature>
<dbReference type="PROSITE" id="PS50297">
    <property type="entry name" value="ANK_REP_REGION"/>
    <property type="match status" value="2"/>
</dbReference>
<dbReference type="Gene3D" id="3.30.160.20">
    <property type="match status" value="1"/>
</dbReference>
<dbReference type="CDD" id="cd00051">
    <property type="entry name" value="EFh"/>
    <property type="match status" value="1"/>
</dbReference>
<dbReference type="GO" id="GO:0004714">
    <property type="term" value="F:transmembrane receptor protein tyrosine kinase activity"/>
    <property type="evidence" value="ECO:0007669"/>
    <property type="project" value="UniProtKB-EC"/>
</dbReference>
<keyword evidence="21" id="KW-0325">Glycoprotein</keyword>
<keyword evidence="3" id="KW-1003">Cell membrane</keyword>
<reference evidence="31" key="1">
    <citation type="submission" date="2022-11" db="EMBL/GenBank/DDBJ databases">
        <authorList>
            <person name="Morgan W.R."/>
            <person name="Tartar A."/>
        </authorList>
    </citation>
    <scope>NUCLEOTIDE SEQUENCE</scope>
    <source>
        <strain evidence="31">ARSEF 373</strain>
    </source>
</reference>
<evidence type="ECO:0000256" key="15">
    <source>
        <dbReference type="ARBA" id="ARBA00022989"/>
    </source>
</evidence>
<dbReference type="Gene3D" id="1.10.238.10">
    <property type="entry name" value="EF-hand"/>
    <property type="match status" value="1"/>
</dbReference>
<evidence type="ECO:0000256" key="23">
    <source>
        <dbReference type="PROSITE-ProRule" id="PRU00207"/>
    </source>
</evidence>
<evidence type="ECO:0000256" key="26">
    <source>
        <dbReference type="SAM" id="MobiDB-lite"/>
    </source>
</evidence>
<evidence type="ECO:0000256" key="18">
    <source>
        <dbReference type="ARBA" id="ARBA00023137"/>
    </source>
</evidence>
<dbReference type="GO" id="GO:0005524">
    <property type="term" value="F:ATP binding"/>
    <property type="evidence" value="ECO:0007669"/>
    <property type="project" value="UniProtKB-KW"/>
</dbReference>
<evidence type="ECO:0000259" key="27">
    <source>
        <dbReference type="PROSITE" id="PS50020"/>
    </source>
</evidence>
<dbReference type="InterPro" id="IPR055163">
    <property type="entry name" value="ALK/LTK-like_GRD"/>
</dbReference>
<evidence type="ECO:0000259" key="29">
    <source>
        <dbReference type="PROSITE" id="PS50145"/>
    </source>
</evidence>
<feature type="zinc finger region" description="TRAF-type" evidence="23">
    <location>
        <begin position="1226"/>
        <end position="1275"/>
    </location>
</feature>
<feature type="domain" description="EF-hand" evidence="30">
    <location>
        <begin position="57"/>
        <end position="92"/>
    </location>
</feature>
<keyword evidence="20" id="KW-0675">Receptor</keyword>
<dbReference type="GO" id="GO:0003723">
    <property type="term" value="F:RNA binding"/>
    <property type="evidence" value="ECO:0007669"/>
    <property type="project" value="UniProtKB-UniRule"/>
</dbReference>
<evidence type="ECO:0000256" key="12">
    <source>
        <dbReference type="ARBA" id="ARBA00022833"/>
    </source>
</evidence>
<evidence type="ECO:0000256" key="10">
    <source>
        <dbReference type="ARBA" id="ARBA00022771"/>
    </source>
</evidence>
<evidence type="ECO:0000256" key="13">
    <source>
        <dbReference type="ARBA" id="ARBA00022837"/>
    </source>
</evidence>
<evidence type="ECO:0000256" key="2">
    <source>
        <dbReference type="ARBA" id="ARBA00011902"/>
    </source>
</evidence>
<dbReference type="InterPro" id="IPR002048">
    <property type="entry name" value="EF_hand_dom"/>
</dbReference>
<keyword evidence="19" id="KW-1015">Disulfide bond</keyword>
<sequence>MDKSHGNQSTSTPVTPKSVFSSHREPETPITSHSSAPSTGKKPLAIPPEYRSYFSANQADELISQFELCDNDGSGYIDEHEFRELLTRLSLHVTDAEAGELVANIDADGNGQIDFQELVSMVVSIKEGDGKFQALKKFVEGLDTTPIALLEREAAKFGMQVAYALLSERKGTSSTPPSFLVELTITGKWCGPSGQETVQAIGKTTREAKFKAAEAGLLRLKKLKPGLACDPGQLPQEWLDWLMSNLERGVKARKVLRVLVEKGFTLACNLTLMQQLSVRVSSLKVRHKRQAPKGIYDDGGGQQPGQQTTSHFRSHALHPLWAHWAQQQLARGIEGQVVLDELVALGYEPEKNPFFTQSLVRRHQRDLTPDGATPTPAVQYEFWKCIEEDALEEVELFVVGGQDLDATQVDRHTGLSLTPLQLASKLGHTSIVKLLLEHGVQVDQPDAFHRTPLMLAARYGHRDVCRQLLDRGASLLVEDGLANTPLHMAAFGGCSAIADMMLCTHDDRLRHFLAQMPRQRRDWFGNIIKQAFDAIMRAKLRDNERRRFEKFWVLDATRWVYNKLFENEPLALVPDPQPFYVDFLVERYHGKLVQKSMDGESESEDDDDDEQDRPLHDPKDLINVDELRFYVDKSLRETYKHLRNKQGRTALHIACEENLVCTHELLIQCLAEKHACSPLLIDYGGKRPIELLLACRGRPGSPKGSVQHELALLQQRHDRMVAKQERLLAEQRAARRALWVAEVERLASDFQDLELLVSMKKAAQKAKGVAEECNGWNIFEEPMSDNRLFENTRSGFLQRQVPLKVREFAELRLGWLEKLAPEHSHFVERNRANPQWELYRVNGADVYFFFNPKTQQCQWHKPDDAPREWRTRRIFDALDQVEDEPDQESLRLDFSGTYRLIKKDSRHKRRLGQWFEDTAFGVTFYVNVDTYGVSVEKPVDVLHEEACRYAHVLIRDRSEEIEDHAHSWRRFYDPVTAQTFYYNEGNGDCVYDLDATSEFLKKIKKLKGSKARKRRTKEQLARQQEEQEWKKTLERARRHEVLTQANAIEAEKAQAKARELSAEMQEMVDRLEQSVKDEHLSKHHHALGYVDARFQRELEVLLDANKHELMTSLNAALERPRHEIERHNEYETTLEDEEHAHAELEDVDSARASRERRRVSRLLHKASERWRTERELCRWGCERWCQRGTSLSAHENNECERRLMICRLGCGLIREDRQWLVTIAEHEEADGQCDRRIVFCPRDCGVWLAELRLRHHMDETCVKRPVGDLPCRLGCGQIYQGGMHNLLALEQTRIAHEQDDCVLRKVECTWPKCRSIIIAKERNEHRRAHLISSGVVSFLTAEVHQYKVPKDQKKLKIQAWGGGGGSGQLRMQCGGSGGGGAFVEGVCHVHPGETLYISIGAGGSAGRFAAMRQENDTVGHGVHVEIKVSTARGGLPGGGAGHSGNKECACGGGGGFTSVYRESAFGIEYLVIAGGGGGGGTCRDGYGGSGLKAKPVEPGDDLRIGRCGSDNSGGLAGVCDEHNPICKFVGEAGQSLQGGAGAEFGGGGGGGYFGGGGGGFSPGIVGGGGGGSSFVNMSIFEPKSVYVEAGRAIVPGGMDRCPPQSARDAYWDLVDGVVGQGGKGSSQELAVGNHGGVRLARPGFFQDMQHHR</sequence>
<dbReference type="PROSITE" id="PS50088">
    <property type="entry name" value="ANK_REPEAT"/>
    <property type="match status" value="2"/>
</dbReference>
<evidence type="ECO:0000256" key="21">
    <source>
        <dbReference type="ARBA" id="ARBA00023180"/>
    </source>
</evidence>
<keyword evidence="24" id="KW-0694">RNA-binding</keyword>
<keyword evidence="12 23" id="KW-0862">Zinc</keyword>
<dbReference type="Pfam" id="PF12810">
    <property type="entry name" value="ALK_LTK_GRD"/>
    <property type="match status" value="1"/>
</dbReference>
<dbReference type="FunFam" id="1.10.238.10:FF:000003">
    <property type="entry name" value="Calmodulin A"/>
    <property type="match status" value="1"/>
</dbReference>
<keyword evidence="14" id="KW-0067">ATP-binding</keyword>
<evidence type="ECO:0000256" key="17">
    <source>
        <dbReference type="ARBA" id="ARBA00023136"/>
    </source>
</evidence>
<evidence type="ECO:0000256" key="22">
    <source>
        <dbReference type="PROSITE-ProRule" id="PRU00023"/>
    </source>
</evidence>
<accession>A0AAV2YR60</accession>
<dbReference type="InterPro" id="IPR001293">
    <property type="entry name" value="Znf_TRAF"/>
</dbReference>
<dbReference type="PROSITE" id="PS50222">
    <property type="entry name" value="EF_HAND_2"/>
    <property type="match status" value="2"/>
</dbReference>
<evidence type="ECO:0000256" key="11">
    <source>
        <dbReference type="ARBA" id="ARBA00022777"/>
    </source>
</evidence>
<evidence type="ECO:0000256" key="20">
    <source>
        <dbReference type="ARBA" id="ARBA00023170"/>
    </source>
</evidence>
<dbReference type="InterPro" id="IPR001202">
    <property type="entry name" value="WW_dom"/>
</dbReference>
<dbReference type="SUPFAM" id="SSF48403">
    <property type="entry name" value="Ankyrin repeat"/>
    <property type="match status" value="1"/>
</dbReference>
<feature type="domain" description="TRAF-type" evidence="29">
    <location>
        <begin position="1226"/>
        <end position="1275"/>
    </location>
</feature>
<dbReference type="EC" id="2.7.10.1" evidence="2"/>
<evidence type="ECO:0000256" key="4">
    <source>
        <dbReference type="ARBA" id="ARBA00022679"/>
    </source>
</evidence>
<feature type="compositionally biased region" description="Acidic residues" evidence="26">
    <location>
        <begin position="599"/>
        <end position="611"/>
    </location>
</feature>
<evidence type="ECO:0000256" key="16">
    <source>
        <dbReference type="ARBA" id="ARBA00023043"/>
    </source>
</evidence>
<keyword evidence="25" id="KW-0175">Coiled coil</keyword>
<evidence type="ECO:0000256" key="8">
    <source>
        <dbReference type="ARBA" id="ARBA00022737"/>
    </source>
</evidence>
<feature type="domain" description="DRBM" evidence="28">
    <location>
        <begin position="145"/>
        <end position="222"/>
    </location>
</feature>
<evidence type="ECO:0000313" key="32">
    <source>
        <dbReference type="Proteomes" id="UP001146120"/>
    </source>
</evidence>
<evidence type="ECO:0000256" key="14">
    <source>
        <dbReference type="ARBA" id="ARBA00022840"/>
    </source>
</evidence>
<keyword evidence="32" id="KW-1185">Reference proteome</keyword>
<evidence type="ECO:0000256" key="9">
    <source>
        <dbReference type="ARBA" id="ARBA00022741"/>
    </source>
</evidence>
<keyword evidence="15" id="KW-1133">Transmembrane helix</keyword>
<dbReference type="SMART" id="SM00248">
    <property type="entry name" value="ANK"/>
    <property type="match status" value="4"/>
</dbReference>
<dbReference type="SUPFAM" id="SSF54768">
    <property type="entry name" value="dsRNA-binding domain-like"/>
    <property type="match status" value="1"/>
</dbReference>
<comment type="caution">
    <text evidence="31">The sequence shown here is derived from an EMBL/GenBank/DDBJ whole genome shotgun (WGS) entry which is preliminary data.</text>
</comment>